<feature type="compositionally biased region" description="Low complexity" evidence="1">
    <location>
        <begin position="16"/>
        <end position="33"/>
    </location>
</feature>
<dbReference type="Pfam" id="PF13563">
    <property type="entry name" value="2_5_RNA_ligase2"/>
    <property type="match status" value="1"/>
</dbReference>
<reference evidence="2 3" key="1">
    <citation type="submission" date="2023-08" db="EMBL/GenBank/DDBJ databases">
        <title>Black Yeasts Isolated from many extreme environments.</title>
        <authorList>
            <person name="Coleine C."/>
            <person name="Stajich J.E."/>
            <person name="Selbmann L."/>
        </authorList>
    </citation>
    <scope>NUCLEOTIDE SEQUENCE [LARGE SCALE GENOMIC DNA]</scope>
    <source>
        <strain evidence="2 3">CCFEE 536</strain>
    </source>
</reference>
<evidence type="ECO:0008006" key="4">
    <source>
        <dbReference type="Google" id="ProtNLM"/>
    </source>
</evidence>
<dbReference type="Gene3D" id="3.90.1140.10">
    <property type="entry name" value="Cyclic phosphodiesterase"/>
    <property type="match status" value="1"/>
</dbReference>
<accession>A0ABR0M514</accession>
<organism evidence="2 3">
    <name type="scientific">Cryomyces antarcticus</name>
    <dbReference type="NCBI Taxonomy" id="329879"/>
    <lineage>
        <taxon>Eukaryota</taxon>
        <taxon>Fungi</taxon>
        <taxon>Dikarya</taxon>
        <taxon>Ascomycota</taxon>
        <taxon>Pezizomycotina</taxon>
        <taxon>Dothideomycetes</taxon>
        <taxon>Dothideomycetes incertae sedis</taxon>
        <taxon>Cryomyces</taxon>
    </lineage>
</organism>
<proteinExistence type="predicted"/>
<evidence type="ECO:0000313" key="3">
    <source>
        <dbReference type="Proteomes" id="UP001357485"/>
    </source>
</evidence>
<gene>
    <name evidence="2" type="ORF">LTR16_006082</name>
</gene>
<keyword evidence="3" id="KW-1185">Reference proteome</keyword>
<evidence type="ECO:0000313" key="2">
    <source>
        <dbReference type="EMBL" id="KAK5281843.1"/>
    </source>
</evidence>
<dbReference type="Proteomes" id="UP001357485">
    <property type="component" value="Unassembled WGS sequence"/>
</dbReference>
<feature type="region of interest" description="Disordered" evidence="1">
    <location>
        <begin position="1"/>
        <end position="33"/>
    </location>
</feature>
<protein>
    <recommendedName>
        <fullName evidence="4">Protein kinase A anchor protein nuclear localisation signal domain-containing protein</fullName>
    </recommendedName>
</protein>
<evidence type="ECO:0000256" key="1">
    <source>
        <dbReference type="SAM" id="MobiDB-lite"/>
    </source>
</evidence>
<comment type="caution">
    <text evidence="2">The sequence shown here is derived from an EMBL/GenBank/DDBJ whole genome shotgun (WGS) entry which is preliminary data.</text>
</comment>
<feature type="non-terminal residue" evidence="2">
    <location>
        <position position="1"/>
    </location>
</feature>
<name>A0ABR0M514_9PEZI</name>
<sequence length="224" mass="23794">PHVPNPSHIPRNDSDSASATHPSPPSSSSSSTSSVHVLTLLTTPTHAAALTALRTQHFPPALNKLDAHLTLFHALPGAHLRGITAALAALATTTSPFALATGPAFRLRQGVAVAVPWGAGGARARSVRDRLRADLLARGVPLSEQDRAEGWRAHYTLMNKVADEAVVEAALREVRRGFVEAGGSAGVVLGLVLWRYERGWWRDGREFRFRDGDGGEGREGEAGA</sequence>
<feature type="non-terminal residue" evidence="2">
    <location>
        <position position="224"/>
    </location>
</feature>
<dbReference type="EMBL" id="JAVRRA010001082">
    <property type="protein sequence ID" value="KAK5281843.1"/>
    <property type="molecule type" value="Genomic_DNA"/>
</dbReference>